<evidence type="ECO:0000313" key="2">
    <source>
        <dbReference type="EMBL" id="EFC89923.1"/>
    </source>
</evidence>
<comment type="caution">
    <text evidence="2">The sequence shown here is derived from an EMBL/GenBank/DDBJ whole genome shotgun (WGS) entry which is preliminary data.</text>
</comment>
<gene>
    <name evidence="2" type="ORF">NEIMUCOT_03723</name>
</gene>
<evidence type="ECO:0000313" key="3">
    <source>
        <dbReference type="Proteomes" id="UP000003344"/>
    </source>
</evidence>
<evidence type="ECO:0008006" key="4">
    <source>
        <dbReference type="Google" id="ProtNLM"/>
    </source>
</evidence>
<dbReference type="PROSITE" id="PS51257">
    <property type="entry name" value="PROKAR_LIPOPROTEIN"/>
    <property type="match status" value="1"/>
</dbReference>
<sequence>MKTTALILMAAVLATACSHTPKKPSGQAFPINTTYQTGR</sequence>
<reference evidence="2 3" key="1">
    <citation type="submission" date="2009-10" db="EMBL/GenBank/DDBJ databases">
        <authorList>
            <person name="Weinstock G."/>
            <person name="Sodergren E."/>
            <person name="Clifton S."/>
            <person name="Fulton L."/>
            <person name="Fulton B."/>
            <person name="Courtney L."/>
            <person name="Fronick C."/>
            <person name="Harrison M."/>
            <person name="Strong C."/>
            <person name="Farmer C."/>
            <person name="Delahaunty K."/>
            <person name="Markovic C."/>
            <person name="Hall O."/>
            <person name="Minx P."/>
            <person name="Tomlinson C."/>
            <person name="Mitreva M."/>
            <person name="Nelson J."/>
            <person name="Hou S."/>
            <person name="Wollam A."/>
            <person name="Pepin K.H."/>
            <person name="Johnson M."/>
            <person name="Bhonagiri V."/>
            <person name="Nash W.E."/>
            <person name="Warren W."/>
            <person name="Chinwalla A."/>
            <person name="Mardis E.R."/>
            <person name="Wilson R.K."/>
        </authorList>
    </citation>
    <scope>NUCLEOTIDE SEQUENCE [LARGE SCALE GENOMIC DNA]</scope>
    <source>
        <strain evidence="3">ATCC 25996 / DSM 4631 / NCTC 10774 / M26</strain>
    </source>
</reference>
<protein>
    <recommendedName>
        <fullName evidence="4">Lipoprotein</fullName>
    </recommendedName>
</protein>
<dbReference type="Proteomes" id="UP000003344">
    <property type="component" value="Unassembled WGS sequence"/>
</dbReference>
<organism evidence="2 3">
    <name type="scientific">Neisseria mucosa (strain ATCC 25996 / DSM 4631 / NCTC 10774 / M26)</name>
    <dbReference type="NCBI Taxonomy" id="546266"/>
    <lineage>
        <taxon>Bacteria</taxon>
        <taxon>Pseudomonadati</taxon>
        <taxon>Pseudomonadota</taxon>
        <taxon>Betaproteobacteria</taxon>
        <taxon>Neisseriales</taxon>
        <taxon>Neisseriaceae</taxon>
        <taxon>Neisseria</taxon>
    </lineage>
</organism>
<name>D2ZSZ0_NEIM2</name>
<accession>D2ZSZ0</accession>
<feature type="region of interest" description="Disordered" evidence="1">
    <location>
        <begin position="20"/>
        <end position="39"/>
    </location>
</feature>
<feature type="compositionally biased region" description="Polar residues" evidence="1">
    <location>
        <begin position="30"/>
        <end position="39"/>
    </location>
</feature>
<dbReference type="AlphaFoldDB" id="D2ZSZ0"/>
<proteinExistence type="predicted"/>
<dbReference type="EMBL" id="ACDX02000001">
    <property type="protein sequence ID" value="EFC89923.1"/>
    <property type="molecule type" value="Genomic_DNA"/>
</dbReference>
<dbReference type="STRING" id="546266.NEIMUCOT_03723"/>
<evidence type="ECO:0000256" key="1">
    <source>
        <dbReference type="SAM" id="MobiDB-lite"/>
    </source>
</evidence>